<dbReference type="PANTHER" id="PTHR18460:SF3">
    <property type="entry name" value="TELO2-INTERACTING PROTEIN 1 HOMOLOG"/>
    <property type="match status" value="1"/>
</dbReference>
<gene>
    <name evidence="3" type="ORF">KL928_004138</name>
</gene>
<evidence type="ECO:0000313" key="4">
    <source>
        <dbReference type="Proteomes" id="UP001196530"/>
    </source>
</evidence>
<accession>A0AAN6DEE1</accession>
<dbReference type="SUPFAM" id="SSF48371">
    <property type="entry name" value="ARM repeat"/>
    <property type="match status" value="1"/>
</dbReference>
<sequence>MPSGSACPDDIGVFIFREIKQSCVDLSQVTFAPPGTFTSGKLVAAIKQLDSELTRVIDSSPDAISYGIPTSLADYIFVPIAYLLKRPMIEETELEYTLSIINTLIKRCWAFPGSLQMEMAQQLMPLITFLIGGKPNLNLNELPEHDDETILNGIGCLQNLLVGIKNQGSKYSGDFLNDPKIMPSMGHMVTVLLMFIQKGQSVKIQVQSLETLNDLFDMFHDGEILSFMLPGVVSAISKVLKQKKRQKVVAKSLELLTTAICFVFDDFDLGIETIHKVETLDDVKEHDMGVEHSVQITIAVSGDKKLHRTTSWLKATIYQLQKAFRIILNQDDRVDVKEQYFKLCSSIISRCFLSCSTLIPQILDCLAQVCHNEDYYSKFTDVLAFNSHVPEILKLIELELEKGIGMISVTLRSPDSSKGVGLFNKFCFYFSVLSGFDWDYLVLAEKLISTLRNELILLNRKKKHRKPIEVSYGDELLSIVLTSNFEVSEKVWPLDDILDVEVEKSLMSMLSYLGQRGSKSLQYILIDLPPTDSVDLALAESMSLWLVMSSVQKTSLDHDEYFTDDYKDNEDSSSTQVTYSLLEKAGELLSFAAIHEDPALTKATIVGLQCIEKACDILGDDFRSELVDYLYPVVDSLASPNDLIRLQAQKVILRIADQLYEGSVEKLISENCDYLADKLSINMTSETITPRTPMIVGVLIKIGGTELVSQMDDIITTIFTLLDLYHQYTALCEGFFFVFNQIIDQIYANVLSGVSLRNFEQNSETVSVLYPEPWGLSNLEQVFNFVEKQAEIMDYDQEAESEIIEEPIKKDKILEVDSDDESDAEMISVVPSPEEDTKWTSPISPKMYKTLSDILQYSERLSKHRSIRVSGTALGLMNRLIPILATENSKFLPIAASIWPTAASFATNDDPKLAISALSVIHTLISYANVFLTNRFCDLSKHLITKYHELIKKHESIYRRRKENPVKGIVNKTSTTTNFESRVFEELAVLCRTALLKLGRTLPLESALNIASVAYLYDDDEMHYGLYDDVIYYLKNRV</sequence>
<comment type="caution">
    <text evidence="3">The sequence shown here is derived from an EMBL/GenBank/DDBJ whole genome shotgun (WGS) entry which is preliminary data.</text>
</comment>
<dbReference type="EMBL" id="JAHLUX010000008">
    <property type="protein sequence ID" value="KAG7817403.1"/>
    <property type="molecule type" value="Genomic_DNA"/>
</dbReference>
<dbReference type="RefSeq" id="XP_043058832.1">
    <property type="nucleotide sequence ID" value="XM_043204803.1"/>
</dbReference>
<dbReference type="Gene3D" id="1.25.10.10">
    <property type="entry name" value="Leucine-rich Repeat Variant"/>
    <property type="match status" value="1"/>
</dbReference>
<feature type="domain" description="TTI1 C-terminal TPR" evidence="2">
    <location>
        <begin position="803"/>
        <end position="992"/>
    </location>
</feature>
<evidence type="ECO:0000313" key="3">
    <source>
        <dbReference type="EMBL" id="KAG7817403.1"/>
    </source>
</evidence>
<name>A0AAN6DEE1_PICAN</name>
<dbReference type="Pfam" id="PF21547">
    <property type="entry name" value="TTI1"/>
    <property type="match status" value="1"/>
</dbReference>
<dbReference type="Pfam" id="PF24181">
    <property type="entry name" value="TPR_TTI1_C"/>
    <property type="match status" value="1"/>
</dbReference>
<evidence type="ECO:0000259" key="2">
    <source>
        <dbReference type="Pfam" id="PF24181"/>
    </source>
</evidence>
<dbReference type="AlphaFoldDB" id="A0AAN6DEE1"/>
<dbReference type="GeneID" id="66128189"/>
<dbReference type="InterPro" id="IPR016024">
    <property type="entry name" value="ARM-type_fold"/>
</dbReference>
<dbReference type="InterPro" id="IPR052587">
    <property type="entry name" value="TELO2-interacting_protein_1"/>
</dbReference>
<protein>
    <recommendedName>
        <fullName evidence="5">TEL2-interacting protein 1</fullName>
    </recommendedName>
</protein>
<dbReference type="Proteomes" id="UP001196530">
    <property type="component" value="Unassembled WGS sequence"/>
</dbReference>
<dbReference type="GO" id="GO:0005737">
    <property type="term" value="C:cytoplasm"/>
    <property type="evidence" value="ECO:0007669"/>
    <property type="project" value="TreeGrafter"/>
</dbReference>
<dbReference type="InterPro" id="IPR011989">
    <property type="entry name" value="ARM-like"/>
</dbReference>
<organism evidence="3 4">
    <name type="scientific">Pichia angusta</name>
    <name type="common">Yeast</name>
    <name type="synonym">Hansenula polymorpha</name>
    <dbReference type="NCBI Taxonomy" id="870730"/>
    <lineage>
        <taxon>Eukaryota</taxon>
        <taxon>Fungi</taxon>
        <taxon>Dikarya</taxon>
        <taxon>Ascomycota</taxon>
        <taxon>Saccharomycotina</taxon>
        <taxon>Pichiomycetes</taxon>
        <taxon>Pichiales</taxon>
        <taxon>Pichiaceae</taxon>
        <taxon>Ogataea</taxon>
    </lineage>
</organism>
<dbReference type="InterPro" id="IPR049362">
    <property type="entry name" value="TTI1_rpt"/>
</dbReference>
<dbReference type="InterPro" id="IPR057567">
    <property type="entry name" value="TPR_TTI1_C"/>
</dbReference>
<reference evidence="3" key="1">
    <citation type="journal article" date="2021" name="G3 (Bethesda)">
        <title>Genomic diversity, chromosomal rearrangements, and interspecies hybridization in the ogataea polymorpha species complex.</title>
        <authorList>
            <person name="Hanson S.J."/>
            <person name="Cinneide E.O."/>
            <person name="Salzberg L.I."/>
            <person name="Wolfe K.H."/>
            <person name="McGowan J."/>
            <person name="Fitzpatrick D.A."/>
            <person name="Matlin K."/>
        </authorList>
    </citation>
    <scope>NUCLEOTIDE SEQUENCE</scope>
    <source>
        <strain evidence="3">61-244</strain>
    </source>
</reference>
<dbReference type="Pfam" id="PF24173">
    <property type="entry name" value="TPR_TTI1_N"/>
    <property type="match status" value="1"/>
</dbReference>
<evidence type="ECO:0008006" key="5">
    <source>
        <dbReference type="Google" id="ProtNLM"/>
    </source>
</evidence>
<evidence type="ECO:0000259" key="1">
    <source>
        <dbReference type="Pfam" id="PF24173"/>
    </source>
</evidence>
<feature type="domain" description="TTI1 N-terminal TPR" evidence="1">
    <location>
        <begin position="16"/>
        <end position="370"/>
    </location>
</feature>
<dbReference type="InterPro" id="IPR057566">
    <property type="entry name" value="TPR_TTI1_N"/>
</dbReference>
<proteinExistence type="predicted"/>
<dbReference type="PANTHER" id="PTHR18460">
    <property type="entry name" value="TEL2 INTERACTING PROTEIN 1 TTI1 FAMILY MEMBER"/>
    <property type="match status" value="1"/>
</dbReference>